<keyword evidence="5" id="KW-1185">Reference proteome</keyword>
<feature type="region of interest" description="Disordered" evidence="2">
    <location>
        <begin position="410"/>
        <end position="454"/>
    </location>
</feature>
<feature type="transmembrane region" description="Helical" evidence="3">
    <location>
        <begin position="38"/>
        <end position="58"/>
    </location>
</feature>
<evidence type="ECO:0000256" key="2">
    <source>
        <dbReference type="SAM" id="MobiDB-lite"/>
    </source>
</evidence>
<dbReference type="VEuPathDB" id="VectorBase:ADIR001656"/>
<name>A0A182N1Z8_9DIPT</name>
<feature type="compositionally biased region" description="Low complexity" evidence="2">
    <location>
        <begin position="276"/>
        <end position="295"/>
    </location>
</feature>
<keyword evidence="3" id="KW-1133">Transmembrane helix</keyword>
<dbReference type="EnsemblMetazoa" id="ADIR001656-RA">
    <property type="protein sequence ID" value="ADIR001656-PA"/>
    <property type="gene ID" value="ADIR001656"/>
</dbReference>
<reference evidence="4" key="2">
    <citation type="submission" date="2020-05" db="UniProtKB">
        <authorList>
            <consortium name="EnsemblMetazoa"/>
        </authorList>
    </citation>
    <scope>IDENTIFICATION</scope>
    <source>
        <strain evidence="4">WRAIR2</strain>
    </source>
</reference>
<feature type="region of interest" description="Disordered" evidence="2">
    <location>
        <begin position="560"/>
        <end position="600"/>
    </location>
</feature>
<feature type="compositionally biased region" description="Polar residues" evidence="2">
    <location>
        <begin position="571"/>
        <end position="585"/>
    </location>
</feature>
<organism evidence="4 5">
    <name type="scientific">Anopheles dirus</name>
    <dbReference type="NCBI Taxonomy" id="7168"/>
    <lineage>
        <taxon>Eukaryota</taxon>
        <taxon>Metazoa</taxon>
        <taxon>Ecdysozoa</taxon>
        <taxon>Arthropoda</taxon>
        <taxon>Hexapoda</taxon>
        <taxon>Insecta</taxon>
        <taxon>Pterygota</taxon>
        <taxon>Neoptera</taxon>
        <taxon>Endopterygota</taxon>
        <taxon>Diptera</taxon>
        <taxon>Nematocera</taxon>
        <taxon>Culicoidea</taxon>
        <taxon>Culicidae</taxon>
        <taxon>Anophelinae</taxon>
        <taxon>Anopheles</taxon>
    </lineage>
</organism>
<proteinExistence type="predicted"/>
<keyword evidence="3" id="KW-0812">Transmembrane</keyword>
<dbReference type="STRING" id="7168.A0A182N1Z8"/>
<sequence length="600" mass="65848">VWGCTVKQHQKQKHLLYHKIIYTLISDKYKNRILRRSSFALLYLSYVFIKMLPVTLAIETHTGTKSITSLAVKPRPLPEMVAPPLDDEDDDYIGEYSDEYDIVNNKSAKGMYVGAPCEFTCHAKLHHVYCDPTTNTCSCEKDYVVLIGILKGCAKPKKLGEQCFYDQTCTYNDEHALCVQIVHNAICQCAPGFHSVSYSKPTKRVFCTQDMATITADLPTLFGVTSGIAVLAGLICMVLHLFSKTKYPRPRHFGDANLAPPILFSSDTGIPLTIQSARPSSRSSQRSSGSIGSYGNRRPSSAPLHGSKGVLVSTSRTGAARSAAILLVSCHISAIRNSKSTSTDSQHPSSYLSDDNMTKYLERQLEHQKQLLYLDIPSLRTHNKLFSKFCKATALIGGNHANVGVGRHGAGGGGGSSSSAGGSNGHYHAPYHYGASTNDDSSFDDDDEDGHGTADPFVNHCYSYDPHDSIELGALPTPASEVANVATQSSFRTQYHMRRFEQEIQQKELRQEMKRHLARLQEQQQLQKIKPNIIIGDVISCPMNKPILTTPSPMTPNSVDDILPSVDETQEFSPNLSQRSVSDSTGGCFDGPCSSTELLK</sequence>
<evidence type="ECO:0008006" key="6">
    <source>
        <dbReference type="Google" id="ProtNLM"/>
    </source>
</evidence>
<dbReference type="Proteomes" id="UP000075884">
    <property type="component" value="Unassembled WGS sequence"/>
</dbReference>
<keyword evidence="3" id="KW-0472">Membrane</keyword>
<accession>A0A182N1Z8</accession>
<evidence type="ECO:0000313" key="5">
    <source>
        <dbReference type="Proteomes" id="UP000075884"/>
    </source>
</evidence>
<protein>
    <recommendedName>
        <fullName evidence="6">EB domain-containing protein</fullName>
    </recommendedName>
</protein>
<keyword evidence="1" id="KW-0175">Coiled coil</keyword>
<evidence type="ECO:0000313" key="4">
    <source>
        <dbReference type="EnsemblMetazoa" id="ADIR001656-PA"/>
    </source>
</evidence>
<reference evidence="5" key="1">
    <citation type="submission" date="2013-03" db="EMBL/GenBank/DDBJ databases">
        <title>The Genome Sequence of Anopheles dirus WRAIR2.</title>
        <authorList>
            <consortium name="The Broad Institute Genomics Platform"/>
            <person name="Neafsey D.E."/>
            <person name="Walton C."/>
            <person name="Walker B."/>
            <person name="Young S.K."/>
            <person name="Zeng Q."/>
            <person name="Gargeya S."/>
            <person name="Fitzgerald M."/>
            <person name="Haas B."/>
            <person name="Abouelleil A."/>
            <person name="Allen A.W."/>
            <person name="Alvarado L."/>
            <person name="Arachchi H.M."/>
            <person name="Berlin A.M."/>
            <person name="Chapman S.B."/>
            <person name="Gainer-Dewar J."/>
            <person name="Goldberg J."/>
            <person name="Griggs A."/>
            <person name="Gujja S."/>
            <person name="Hansen M."/>
            <person name="Howarth C."/>
            <person name="Imamovic A."/>
            <person name="Ireland A."/>
            <person name="Larimer J."/>
            <person name="McCowan C."/>
            <person name="Murphy C."/>
            <person name="Pearson M."/>
            <person name="Poon T.W."/>
            <person name="Priest M."/>
            <person name="Roberts A."/>
            <person name="Saif S."/>
            <person name="Shea T."/>
            <person name="Sisk P."/>
            <person name="Sykes S."/>
            <person name="Wortman J."/>
            <person name="Nusbaum C."/>
            <person name="Birren B."/>
        </authorList>
    </citation>
    <scope>NUCLEOTIDE SEQUENCE [LARGE SCALE GENOMIC DNA]</scope>
    <source>
        <strain evidence="5">WRAIR2</strain>
    </source>
</reference>
<feature type="coiled-coil region" evidence="1">
    <location>
        <begin position="503"/>
        <end position="530"/>
    </location>
</feature>
<evidence type="ECO:0000256" key="3">
    <source>
        <dbReference type="SAM" id="Phobius"/>
    </source>
</evidence>
<evidence type="ECO:0000256" key="1">
    <source>
        <dbReference type="SAM" id="Coils"/>
    </source>
</evidence>
<dbReference type="AlphaFoldDB" id="A0A182N1Z8"/>
<feature type="transmembrane region" description="Helical" evidence="3">
    <location>
        <begin position="221"/>
        <end position="242"/>
    </location>
</feature>
<feature type="region of interest" description="Disordered" evidence="2">
    <location>
        <begin position="275"/>
        <end position="308"/>
    </location>
</feature>